<dbReference type="CDD" id="cd02440">
    <property type="entry name" value="AdoMet_MTases"/>
    <property type="match status" value="1"/>
</dbReference>
<accession>A0A3A3A595</accession>
<dbReference type="PANTHER" id="PTHR43591">
    <property type="entry name" value="METHYLTRANSFERASE"/>
    <property type="match status" value="1"/>
</dbReference>
<comment type="caution">
    <text evidence="1">The sequence shown here is derived from an EMBL/GenBank/DDBJ whole genome shotgun (WGS) entry which is preliminary data.</text>
</comment>
<dbReference type="GO" id="GO:0008168">
    <property type="term" value="F:methyltransferase activity"/>
    <property type="evidence" value="ECO:0007669"/>
    <property type="project" value="UniProtKB-KW"/>
</dbReference>
<gene>
    <name evidence="1" type="ORF">PHISCL_00796</name>
</gene>
<dbReference type="AlphaFoldDB" id="A0A3A3A595"/>
<protein>
    <submittedName>
        <fullName evidence="1">Methyltransferase domain protein</fullName>
    </submittedName>
</protein>
<keyword evidence="1" id="KW-0489">Methyltransferase</keyword>
<dbReference type="Proteomes" id="UP000266188">
    <property type="component" value="Unassembled WGS sequence"/>
</dbReference>
<name>A0A3A3A595_9EURO</name>
<proteinExistence type="predicted"/>
<keyword evidence="1" id="KW-0808">Transferase</keyword>
<dbReference type="Pfam" id="PF13489">
    <property type="entry name" value="Methyltransf_23"/>
    <property type="match status" value="1"/>
</dbReference>
<sequence>MPDHNPPGFFIPPIYGQHIPARPMSPPTTDTEAPVDEFDDADSAFGGDSFIGDETKTLSSFITNYRYEYGRRYHAYRDGAYWGPNDEIANEQQDLAHHMYLLTLDGQLHLAPIENPQEILDVGTGTGIWAIDMADEYPSSRVTGVDLSPIQPPFVPPNCLFEIDDMTMPWTYSANQFDFIHIREMFGSIPDWDEFFRQCWRSLKPGGYIEVVEHSVEPISDDDTVGPDHFYTEWGKTVVQSGKVSGKTFTIWRESAERLRRLGFEDVVEHTYKWPMNGWSPDRKLHEIGRWNQYRLHDGVEGFMLRLLTSTLQWPYEQAQAFLAQMRANLRDYRTHAYLPGTVSYGRKPRNAPPEAEAAW</sequence>
<dbReference type="EMBL" id="MVGC01000013">
    <property type="protein sequence ID" value="RJE26884.1"/>
    <property type="molecule type" value="Genomic_DNA"/>
</dbReference>
<evidence type="ECO:0000313" key="1">
    <source>
        <dbReference type="EMBL" id="RJE26884.1"/>
    </source>
</evidence>
<dbReference type="STRING" id="2070753.A0A3A3A595"/>
<keyword evidence="2" id="KW-1185">Reference proteome</keyword>
<dbReference type="GO" id="GO:0032259">
    <property type="term" value="P:methylation"/>
    <property type="evidence" value="ECO:0007669"/>
    <property type="project" value="UniProtKB-KW"/>
</dbReference>
<dbReference type="PANTHER" id="PTHR43591:SF105">
    <property type="entry name" value="METHYLTRANSFERASE DOMAIN-CONTAINING PROTEIN-RELATED"/>
    <property type="match status" value="1"/>
</dbReference>
<dbReference type="InterPro" id="IPR029063">
    <property type="entry name" value="SAM-dependent_MTases_sf"/>
</dbReference>
<reference evidence="2" key="1">
    <citation type="submission" date="2017-02" db="EMBL/GenBank/DDBJ databases">
        <authorList>
            <person name="Tafer H."/>
            <person name="Lopandic K."/>
        </authorList>
    </citation>
    <scope>NUCLEOTIDE SEQUENCE [LARGE SCALE GENOMIC DNA]</scope>
    <source>
        <strain evidence="2">CBS 366.77</strain>
    </source>
</reference>
<organism evidence="1 2">
    <name type="scientific">Aspergillus sclerotialis</name>
    <dbReference type="NCBI Taxonomy" id="2070753"/>
    <lineage>
        <taxon>Eukaryota</taxon>
        <taxon>Fungi</taxon>
        <taxon>Dikarya</taxon>
        <taxon>Ascomycota</taxon>
        <taxon>Pezizomycotina</taxon>
        <taxon>Eurotiomycetes</taxon>
        <taxon>Eurotiomycetidae</taxon>
        <taxon>Eurotiales</taxon>
        <taxon>Aspergillaceae</taxon>
        <taxon>Aspergillus</taxon>
        <taxon>Aspergillus subgen. Polypaecilum</taxon>
    </lineage>
</organism>
<dbReference type="Gene3D" id="3.40.50.150">
    <property type="entry name" value="Vaccinia Virus protein VP39"/>
    <property type="match status" value="1"/>
</dbReference>
<dbReference type="OrthoDB" id="2013972at2759"/>
<dbReference type="SUPFAM" id="SSF53335">
    <property type="entry name" value="S-adenosyl-L-methionine-dependent methyltransferases"/>
    <property type="match status" value="1"/>
</dbReference>
<evidence type="ECO:0000313" key="2">
    <source>
        <dbReference type="Proteomes" id="UP000266188"/>
    </source>
</evidence>